<comment type="similarity">
    <text evidence="8">Belongs to the glutamate 5-kinase family.</text>
</comment>
<keyword evidence="4 8" id="KW-0808">Transferase</keyword>
<evidence type="ECO:0000256" key="6">
    <source>
        <dbReference type="ARBA" id="ARBA00022777"/>
    </source>
</evidence>
<accession>C9N153</accession>
<dbReference type="GO" id="GO:0005524">
    <property type="term" value="F:ATP binding"/>
    <property type="evidence" value="ECO:0007669"/>
    <property type="project" value="UniProtKB-KW"/>
</dbReference>
<feature type="binding site" evidence="8">
    <location>
        <begin position="232"/>
        <end position="238"/>
    </location>
    <ligand>
        <name>ATP</name>
        <dbReference type="ChEBI" id="CHEBI:30616"/>
    </ligand>
</feature>
<dbReference type="SUPFAM" id="SSF53633">
    <property type="entry name" value="Carbamate kinase-like"/>
    <property type="match status" value="1"/>
</dbReference>
<dbReference type="InterPro" id="IPR036974">
    <property type="entry name" value="PUA_sf"/>
</dbReference>
<name>C9N153_9FUSO</name>
<feature type="binding site" evidence="8">
    <location>
        <position position="29"/>
    </location>
    <ligand>
        <name>ATP</name>
        <dbReference type="ChEBI" id="CHEBI:30616"/>
    </ligand>
</feature>
<evidence type="ECO:0000256" key="8">
    <source>
        <dbReference type="HAMAP-Rule" id="MF_00456"/>
    </source>
</evidence>
<evidence type="ECO:0000313" key="10">
    <source>
        <dbReference type="EMBL" id="EEX73246.1"/>
    </source>
</evidence>
<dbReference type="InterPro" id="IPR002478">
    <property type="entry name" value="PUA"/>
</dbReference>
<feature type="binding site" evidence="8">
    <location>
        <begin position="190"/>
        <end position="191"/>
    </location>
    <ligand>
        <name>ATP</name>
        <dbReference type="ChEBI" id="CHEBI:30616"/>
    </ligand>
</feature>
<dbReference type="STRING" id="634994.GCWU000323_02574"/>
<dbReference type="InterPro" id="IPR036393">
    <property type="entry name" value="AceGlu_kinase-like_sf"/>
</dbReference>
<keyword evidence="1 8" id="KW-0963">Cytoplasm</keyword>
<dbReference type="InterPro" id="IPR001048">
    <property type="entry name" value="Asp/Glu/Uridylate_kinase"/>
</dbReference>
<feature type="binding site" evidence="8">
    <location>
        <position position="69"/>
    </location>
    <ligand>
        <name>substrate</name>
    </ligand>
</feature>
<dbReference type="SMART" id="SM00359">
    <property type="entry name" value="PUA"/>
    <property type="match status" value="1"/>
</dbReference>
<dbReference type="GO" id="GO:0055129">
    <property type="term" value="P:L-proline biosynthetic process"/>
    <property type="evidence" value="ECO:0007669"/>
    <property type="project" value="UniProtKB-UniRule"/>
</dbReference>
<dbReference type="PIRSF" id="PIRSF000729">
    <property type="entry name" value="GK"/>
    <property type="match status" value="1"/>
</dbReference>
<dbReference type="GO" id="GO:0005829">
    <property type="term" value="C:cytosol"/>
    <property type="evidence" value="ECO:0007669"/>
    <property type="project" value="TreeGrafter"/>
</dbReference>
<gene>
    <name evidence="8 10" type="primary">proB</name>
    <name evidence="10" type="ORF">GCWU000323_02574</name>
</gene>
<dbReference type="InterPro" id="IPR019797">
    <property type="entry name" value="Glutamate_5-kinase_CS"/>
</dbReference>
<dbReference type="Pfam" id="PF01472">
    <property type="entry name" value="PUA"/>
    <property type="match status" value="1"/>
</dbReference>
<comment type="pathway">
    <text evidence="8">Amino-acid biosynthesis; L-proline biosynthesis; L-glutamate 5-semialdehyde from L-glutamate: step 1/2.</text>
</comment>
<dbReference type="FunFam" id="3.40.1160.10:FF:000018">
    <property type="entry name" value="Glutamate 5-kinase"/>
    <property type="match status" value="1"/>
</dbReference>
<dbReference type="PANTHER" id="PTHR43654">
    <property type="entry name" value="GLUTAMATE 5-KINASE"/>
    <property type="match status" value="1"/>
</dbReference>
<evidence type="ECO:0000259" key="9">
    <source>
        <dbReference type="SMART" id="SM00359"/>
    </source>
</evidence>
<keyword evidence="3 8" id="KW-0641">Proline biosynthesis</keyword>
<dbReference type="EMBL" id="ACVB02000029">
    <property type="protein sequence ID" value="EEX73246.1"/>
    <property type="molecule type" value="Genomic_DNA"/>
</dbReference>
<protein>
    <recommendedName>
        <fullName evidence="8">Glutamate 5-kinase</fullName>
        <ecNumber evidence="8">2.7.2.11</ecNumber>
    </recommendedName>
    <alternativeName>
        <fullName evidence="8">Gamma-glutamyl kinase</fullName>
        <shortName evidence="8">GK</shortName>
    </alternativeName>
</protein>
<dbReference type="PRINTS" id="PR00474">
    <property type="entry name" value="GLU5KINASE"/>
</dbReference>
<dbReference type="PANTHER" id="PTHR43654:SF1">
    <property type="entry name" value="ISOPENTENYL PHOSPHATE KINASE"/>
    <property type="match status" value="1"/>
</dbReference>
<proteinExistence type="inferred from homology"/>
<feature type="domain" description="PUA" evidence="9">
    <location>
        <begin position="298"/>
        <end position="380"/>
    </location>
</feature>
<evidence type="ECO:0000256" key="7">
    <source>
        <dbReference type="ARBA" id="ARBA00022840"/>
    </source>
</evidence>
<keyword evidence="7 8" id="KW-0067">ATP-binding</keyword>
<evidence type="ECO:0000256" key="4">
    <source>
        <dbReference type="ARBA" id="ARBA00022679"/>
    </source>
</evidence>
<evidence type="ECO:0000256" key="1">
    <source>
        <dbReference type="ARBA" id="ARBA00022490"/>
    </source>
</evidence>
<dbReference type="CDD" id="cd04242">
    <property type="entry name" value="AAK_G5K_ProB"/>
    <property type="match status" value="1"/>
</dbReference>
<comment type="catalytic activity">
    <reaction evidence="8">
        <text>L-glutamate + ATP = L-glutamyl 5-phosphate + ADP</text>
        <dbReference type="Rhea" id="RHEA:14877"/>
        <dbReference type="ChEBI" id="CHEBI:29985"/>
        <dbReference type="ChEBI" id="CHEBI:30616"/>
        <dbReference type="ChEBI" id="CHEBI:58274"/>
        <dbReference type="ChEBI" id="CHEBI:456216"/>
        <dbReference type="EC" id="2.7.2.11"/>
    </reaction>
</comment>
<dbReference type="GO" id="GO:0004349">
    <property type="term" value="F:glutamate 5-kinase activity"/>
    <property type="evidence" value="ECO:0007669"/>
    <property type="project" value="UniProtKB-UniRule"/>
</dbReference>
<dbReference type="InterPro" id="IPR005715">
    <property type="entry name" value="Glu_5kinase/COase_Synthase"/>
</dbReference>
<dbReference type="SUPFAM" id="SSF88697">
    <property type="entry name" value="PUA domain-like"/>
    <property type="match status" value="1"/>
</dbReference>
<dbReference type="UniPathway" id="UPA00098">
    <property type="reaction ID" value="UER00359"/>
</dbReference>
<comment type="function">
    <text evidence="8">Catalyzes the transfer of a phosphate group to glutamate to form L-glutamate 5-phosphate.</text>
</comment>
<dbReference type="Pfam" id="PF00696">
    <property type="entry name" value="AA_kinase"/>
    <property type="match status" value="1"/>
</dbReference>
<dbReference type="PROSITE" id="PS00902">
    <property type="entry name" value="GLUTAMATE_5_KINASE"/>
    <property type="match status" value="1"/>
</dbReference>
<dbReference type="InterPro" id="IPR041739">
    <property type="entry name" value="G5K_ProB"/>
</dbReference>
<feature type="binding site" evidence="8">
    <location>
        <position position="156"/>
    </location>
    <ligand>
        <name>substrate</name>
    </ligand>
</feature>
<dbReference type="Proteomes" id="UP000006233">
    <property type="component" value="Unassembled WGS sequence"/>
</dbReference>
<dbReference type="PROSITE" id="PS50890">
    <property type="entry name" value="PUA"/>
    <property type="match status" value="1"/>
</dbReference>
<dbReference type="InterPro" id="IPR015947">
    <property type="entry name" value="PUA-like_sf"/>
</dbReference>
<dbReference type="HAMAP" id="MF_00456">
    <property type="entry name" value="ProB"/>
    <property type="match status" value="1"/>
</dbReference>
<dbReference type="AlphaFoldDB" id="C9N153"/>
<reference evidence="10 11" key="1">
    <citation type="submission" date="2009-09" db="EMBL/GenBank/DDBJ databases">
        <authorList>
            <person name="Weinstock G."/>
            <person name="Sodergren E."/>
            <person name="Clifton S."/>
            <person name="Fulton L."/>
            <person name="Fulton B."/>
            <person name="Courtney L."/>
            <person name="Fronick C."/>
            <person name="Harrison M."/>
            <person name="Strong C."/>
            <person name="Farmer C."/>
            <person name="Delahaunty K."/>
            <person name="Markovic C."/>
            <person name="Hall O."/>
            <person name="Minx P."/>
            <person name="Tomlinson C."/>
            <person name="Mitreva M."/>
            <person name="Nelson J."/>
            <person name="Hou S."/>
            <person name="Wollam A."/>
            <person name="Pepin K.H."/>
            <person name="Johnson M."/>
            <person name="Bhonagiri V."/>
            <person name="Nash W.E."/>
            <person name="Warren W."/>
            <person name="Chinwalla A."/>
            <person name="Mardis E.R."/>
            <person name="Wilson R.K."/>
        </authorList>
    </citation>
    <scope>NUCLEOTIDE SEQUENCE [LARGE SCALE GENOMIC DNA]</scope>
    <source>
        <strain evidence="10 11">F0254</strain>
    </source>
</reference>
<dbReference type="InterPro" id="IPR011529">
    <property type="entry name" value="Glu_5kinase"/>
</dbReference>
<evidence type="ECO:0000313" key="11">
    <source>
        <dbReference type="Proteomes" id="UP000006233"/>
    </source>
</evidence>
<keyword evidence="5 8" id="KW-0547">Nucleotide-binding</keyword>
<dbReference type="HOGENOM" id="CLU_025400_2_0_0"/>
<feature type="binding site" evidence="8">
    <location>
        <position position="170"/>
    </location>
    <ligand>
        <name>substrate</name>
    </ligand>
</feature>
<evidence type="ECO:0000256" key="3">
    <source>
        <dbReference type="ARBA" id="ARBA00022650"/>
    </source>
</evidence>
<comment type="subcellular location">
    <subcellularLocation>
        <location evidence="8">Cytoplasm</location>
    </subcellularLocation>
</comment>
<keyword evidence="6 8" id="KW-0418">Kinase</keyword>
<dbReference type="Gene3D" id="3.40.1160.10">
    <property type="entry name" value="Acetylglutamate kinase-like"/>
    <property type="match status" value="1"/>
</dbReference>
<dbReference type="CDD" id="cd21157">
    <property type="entry name" value="PUA_G5K"/>
    <property type="match status" value="1"/>
</dbReference>
<dbReference type="Gene3D" id="2.30.130.10">
    <property type="entry name" value="PUA domain"/>
    <property type="match status" value="1"/>
</dbReference>
<dbReference type="eggNOG" id="COG0263">
    <property type="taxonomic scope" value="Bacteria"/>
</dbReference>
<evidence type="ECO:0000256" key="2">
    <source>
        <dbReference type="ARBA" id="ARBA00022605"/>
    </source>
</evidence>
<keyword evidence="2 8" id="KW-0028">Amino-acid biosynthesis</keyword>
<dbReference type="InterPro" id="IPR001057">
    <property type="entry name" value="Glu/AcGlu_kinase"/>
</dbReference>
<organism evidence="10 11">
    <name type="scientific">Leptotrichia hofstadii F0254</name>
    <dbReference type="NCBI Taxonomy" id="634994"/>
    <lineage>
        <taxon>Bacteria</taxon>
        <taxon>Fusobacteriati</taxon>
        <taxon>Fusobacteriota</taxon>
        <taxon>Fusobacteriia</taxon>
        <taxon>Fusobacteriales</taxon>
        <taxon>Leptotrichiaceae</taxon>
        <taxon>Leptotrichia</taxon>
    </lineage>
</organism>
<sequence length="389" mass="42975">MFKQENMEKMRNSNKREEILDNMQRIVVKVGTSTLTTEDGHLDIEKIKKIVLELSNLQDKGYDVILVTSGAVGAGMGLLNISEKPKTLAEKQMLSAVGQVSLMQIYQTLFKEHNKIIGQLLLTKEEFSNRKRYLNMRNVCNAFLKRKIIPIINENDAIVSNALKIKVGDNDTMSALVSGLIDADLLIILSDIDGLYNKNPRKYEDANLIHMVGDINEDIKQMAGAEGSKFGTGGMITKIIAAEMVTKIGTSLVIASGDDPKNITRIVEKENIGTLFVKKNKKISLRKYWLAYGPNKEGSLTIDNGAKVALKNGNSLLSVGIKSVEGNFDKGAVIEIEDLEGKVIATGISNYSSEEINLIKGVKSENIEEILGYKYDDAVIHIDNVVIRK</sequence>
<dbReference type="GO" id="GO:0003723">
    <property type="term" value="F:RNA binding"/>
    <property type="evidence" value="ECO:0007669"/>
    <property type="project" value="InterPro"/>
</dbReference>
<comment type="caution">
    <text evidence="10">The sequence shown here is derived from an EMBL/GenBank/DDBJ whole genome shotgun (WGS) entry which is preliminary data.</text>
</comment>
<dbReference type="NCBIfam" id="TIGR01027">
    <property type="entry name" value="proB"/>
    <property type="match status" value="1"/>
</dbReference>
<evidence type="ECO:0000256" key="5">
    <source>
        <dbReference type="ARBA" id="ARBA00022741"/>
    </source>
</evidence>
<dbReference type="EC" id="2.7.2.11" evidence="8"/>